<dbReference type="SUPFAM" id="SSF55144">
    <property type="entry name" value="LigT-like"/>
    <property type="match status" value="1"/>
</dbReference>
<protein>
    <recommendedName>
        <fullName evidence="3">2'-5' RNA ligase superfamily protein</fullName>
    </recommendedName>
</protein>
<gene>
    <name evidence="1" type="ORF">SAMN04488035_2720</name>
</gene>
<dbReference type="InterPro" id="IPR009097">
    <property type="entry name" value="Cyclic_Pdiesterase"/>
</dbReference>
<sequence length="260" mass="28405">MKTCCKFHIRDAAYRGADSRLRGASMAESLAQMTARTERFQQRSVPEEDIFGLAPAVRAKVEAGTGAWRPFYGSTVAYFLEPAARHLVDRVTDNLYAYCGDSLSARLPAESYHVTLHDLRSAEKLDDVASAVFLDTRRTGSMISTARDVGDVRLLCTSVFNLMNTSVAVGLVPVSDDDCERLHVARGLFDEIVPSGHFTPHITLAYYRPDATVPLTPALLSQTLETLTESVVGQTVTLTPALLRALHFSSMATYWDAGGA</sequence>
<evidence type="ECO:0000313" key="1">
    <source>
        <dbReference type="EMBL" id="SFF37504.1"/>
    </source>
</evidence>
<dbReference type="EMBL" id="FONZ01000009">
    <property type="protein sequence ID" value="SFF37504.1"/>
    <property type="molecule type" value="Genomic_DNA"/>
</dbReference>
<reference evidence="2" key="1">
    <citation type="submission" date="2016-10" db="EMBL/GenBank/DDBJ databases">
        <authorList>
            <person name="Varghese N."/>
            <person name="Submissions S."/>
        </authorList>
    </citation>
    <scope>NUCLEOTIDE SEQUENCE [LARGE SCALE GENOMIC DNA]</scope>
    <source>
        <strain evidence="2">DSM 19083</strain>
    </source>
</reference>
<name>A0A1I2I5P4_9MICO</name>
<evidence type="ECO:0000313" key="2">
    <source>
        <dbReference type="Proteomes" id="UP000198520"/>
    </source>
</evidence>
<organism evidence="1 2">
    <name type="scientific">Flavimobilis marinus</name>
    <dbReference type="NCBI Taxonomy" id="285351"/>
    <lineage>
        <taxon>Bacteria</taxon>
        <taxon>Bacillati</taxon>
        <taxon>Actinomycetota</taxon>
        <taxon>Actinomycetes</taxon>
        <taxon>Micrococcales</taxon>
        <taxon>Jonesiaceae</taxon>
        <taxon>Flavimobilis</taxon>
    </lineage>
</organism>
<dbReference type="Proteomes" id="UP000198520">
    <property type="component" value="Unassembled WGS sequence"/>
</dbReference>
<dbReference type="STRING" id="285351.SAMN04488035_2720"/>
<keyword evidence="2" id="KW-1185">Reference proteome</keyword>
<proteinExistence type="predicted"/>
<dbReference type="AlphaFoldDB" id="A0A1I2I5P4"/>
<evidence type="ECO:0008006" key="3">
    <source>
        <dbReference type="Google" id="ProtNLM"/>
    </source>
</evidence>
<accession>A0A1I2I5P4</accession>
<dbReference type="Gene3D" id="3.90.1140.10">
    <property type="entry name" value="Cyclic phosphodiesterase"/>
    <property type="match status" value="1"/>
</dbReference>